<organism evidence="1">
    <name type="scientific">Oppiella nova</name>
    <dbReference type="NCBI Taxonomy" id="334625"/>
    <lineage>
        <taxon>Eukaryota</taxon>
        <taxon>Metazoa</taxon>
        <taxon>Ecdysozoa</taxon>
        <taxon>Arthropoda</taxon>
        <taxon>Chelicerata</taxon>
        <taxon>Arachnida</taxon>
        <taxon>Acari</taxon>
        <taxon>Acariformes</taxon>
        <taxon>Sarcoptiformes</taxon>
        <taxon>Oribatida</taxon>
        <taxon>Brachypylina</taxon>
        <taxon>Oppioidea</taxon>
        <taxon>Oppiidae</taxon>
        <taxon>Oppiella</taxon>
    </lineage>
</organism>
<evidence type="ECO:0000313" key="1">
    <source>
        <dbReference type="EMBL" id="CAD7660489.1"/>
    </source>
</evidence>
<proteinExistence type="predicted"/>
<dbReference type="AlphaFoldDB" id="A0A7R9QVY8"/>
<dbReference type="InterPro" id="IPR012674">
    <property type="entry name" value="Calycin"/>
</dbReference>
<dbReference type="Proteomes" id="UP000728032">
    <property type="component" value="Unassembled WGS sequence"/>
</dbReference>
<gene>
    <name evidence="1" type="ORF">ONB1V03_LOCUS17056</name>
</gene>
<protein>
    <submittedName>
        <fullName evidence="1">Uncharacterized protein</fullName>
    </submittedName>
</protein>
<dbReference type="Gene3D" id="2.40.128.20">
    <property type="match status" value="1"/>
</dbReference>
<dbReference type="EMBL" id="OC935214">
    <property type="protein sequence ID" value="CAD7660489.1"/>
    <property type="molecule type" value="Genomic_DNA"/>
</dbReference>
<feature type="non-terminal residue" evidence="1">
    <location>
        <position position="1"/>
    </location>
</feature>
<dbReference type="SUPFAM" id="SSF50814">
    <property type="entry name" value="Lipocalins"/>
    <property type="match status" value="1"/>
</dbReference>
<reference evidence="1" key="1">
    <citation type="submission" date="2020-11" db="EMBL/GenBank/DDBJ databases">
        <authorList>
            <person name="Tran Van P."/>
        </authorList>
    </citation>
    <scope>NUCLEOTIDE SEQUENCE</scope>
</reference>
<evidence type="ECO:0000313" key="2">
    <source>
        <dbReference type="Proteomes" id="UP000728032"/>
    </source>
</evidence>
<accession>A0A7R9QVY8</accession>
<dbReference type="EMBL" id="CAJPVJ010020389">
    <property type="protein sequence ID" value="CAG2177627.1"/>
    <property type="molecule type" value="Genomic_DNA"/>
</dbReference>
<name>A0A7R9QVY8_9ACAR</name>
<sequence length="89" mass="9890">MPECNWNALCKFYLGQWYELAIAPNNTNTAVKCPYMTLTSSGYNNTINVQFRSVTLGTNINLGINAGNITYTQSPAKFNLVYFVPGNNV</sequence>
<keyword evidence="2" id="KW-1185">Reference proteome</keyword>